<dbReference type="AlphaFoldDB" id="A0A7T4U119"/>
<evidence type="ECO:0000313" key="2">
    <source>
        <dbReference type="Proteomes" id="UP000596130"/>
    </source>
</evidence>
<gene>
    <name evidence="1" type="ORF">I8755_33770</name>
</gene>
<sequence length="286" mass="31024">MPEPATAGSAASEKRQLEEALAAADFTATLETADDEMALNLTVYSSRCPFDDTVEAATEWLRHAGIDATAARDEETFRVVLTLATAGSVRTLITTLLQPWITARTTAQQLEDALSDHGLTSTIDVGTASLNLYLADDELGSAVTLARLLGAPNLAEDLQLHRQRGVRRFTKRIQWLVTGAIGAPVRAQVEHACEHEADRLTIEMSLEQAHRLTQRLTAAEVADPSARLQRHLTKTVGIGAYVAWKPGDVPGSDRLTITMSPDQGRCLLHRLNSDGDDSPARELTTH</sequence>
<evidence type="ECO:0000313" key="1">
    <source>
        <dbReference type="EMBL" id="QQC92780.1"/>
    </source>
</evidence>
<proteinExistence type="predicted"/>
<accession>A0A7T4U119</accession>
<protein>
    <submittedName>
        <fullName evidence="1">Uncharacterized protein</fullName>
    </submittedName>
</protein>
<name>A0A7T4U119_9ACTN</name>
<dbReference type="RefSeq" id="WP_198504434.1">
    <property type="nucleotide sequence ID" value="NZ_CP065959.1"/>
</dbReference>
<dbReference type="Proteomes" id="UP000596130">
    <property type="component" value="Chromosome"/>
</dbReference>
<dbReference type="EMBL" id="CP065959">
    <property type="protein sequence ID" value="QQC92780.1"/>
    <property type="molecule type" value="Genomic_DNA"/>
</dbReference>
<reference evidence="1 2" key="1">
    <citation type="submission" date="2020-12" db="EMBL/GenBank/DDBJ databases">
        <title>Identification and biosynthesis of polyene macrolides produced by Streptomyces alfalfae Men-myco-93-63.</title>
        <authorList>
            <person name="Liu D."/>
            <person name="Li Y."/>
            <person name="Liu L."/>
            <person name="Han X."/>
            <person name="Shen F."/>
        </authorList>
    </citation>
    <scope>NUCLEOTIDE SEQUENCE [LARGE SCALE GENOMIC DNA]</scope>
    <source>
        <strain evidence="1 2">Men-myco-93-63</strain>
    </source>
</reference>
<organism evidence="1 2">
    <name type="scientific">Streptomyces alfalfae</name>
    <dbReference type="NCBI Taxonomy" id="1642299"/>
    <lineage>
        <taxon>Bacteria</taxon>
        <taxon>Bacillati</taxon>
        <taxon>Actinomycetota</taxon>
        <taxon>Actinomycetes</taxon>
        <taxon>Kitasatosporales</taxon>
        <taxon>Streptomycetaceae</taxon>
        <taxon>Streptomyces</taxon>
    </lineage>
</organism>